<keyword evidence="4" id="KW-0804">Transcription</keyword>
<proteinExistence type="predicted"/>
<evidence type="ECO:0000256" key="5">
    <source>
        <dbReference type="ARBA" id="ARBA00023242"/>
    </source>
</evidence>
<evidence type="ECO:0000313" key="10">
    <source>
        <dbReference type="RefSeq" id="XP_010266782.1"/>
    </source>
</evidence>
<dbReference type="Proteomes" id="UP000189703">
    <property type="component" value="Unplaced"/>
</dbReference>
<keyword evidence="2" id="KW-0805">Transcription regulation</keyword>
<dbReference type="eggNOG" id="ENOG502S1D6">
    <property type="taxonomic scope" value="Eukaryota"/>
</dbReference>
<organism evidence="7 12">
    <name type="scientific">Nelumbo nucifera</name>
    <name type="common">Sacred lotus</name>
    <dbReference type="NCBI Taxonomy" id="4432"/>
    <lineage>
        <taxon>Eukaryota</taxon>
        <taxon>Viridiplantae</taxon>
        <taxon>Streptophyta</taxon>
        <taxon>Embryophyta</taxon>
        <taxon>Tracheophyta</taxon>
        <taxon>Spermatophyta</taxon>
        <taxon>Magnoliopsida</taxon>
        <taxon>Proteales</taxon>
        <taxon>Nelumbonaceae</taxon>
        <taxon>Nelumbo</taxon>
    </lineage>
</organism>
<dbReference type="OMA" id="HIFRTRC"/>
<dbReference type="RefSeq" id="XP_010266784.1">
    <property type="nucleotide sequence ID" value="XM_010268482.2"/>
</dbReference>
<dbReference type="GO" id="GO:0003677">
    <property type="term" value="F:DNA binding"/>
    <property type="evidence" value="ECO:0007669"/>
    <property type="project" value="UniProtKB-KW"/>
</dbReference>
<evidence type="ECO:0000256" key="2">
    <source>
        <dbReference type="ARBA" id="ARBA00023015"/>
    </source>
</evidence>
<dbReference type="SUPFAM" id="SSF101936">
    <property type="entry name" value="DNA-binding pseudobarrel domain"/>
    <property type="match status" value="2"/>
</dbReference>
<feature type="domain" description="TF-B3" evidence="6">
    <location>
        <begin position="15"/>
        <end position="108"/>
    </location>
</feature>
<dbReference type="KEGG" id="nnu:104604217"/>
<dbReference type="PROSITE" id="PS50863">
    <property type="entry name" value="B3"/>
    <property type="match status" value="2"/>
</dbReference>
<reference evidence="8 9" key="1">
    <citation type="submission" date="2025-04" db="UniProtKB">
        <authorList>
            <consortium name="RefSeq"/>
        </authorList>
    </citation>
    <scope>IDENTIFICATION</scope>
</reference>
<dbReference type="GO" id="GO:0005634">
    <property type="term" value="C:nucleus"/>
    <property type="evidence" value="ECO:0007669"/>
    <property type="project" value="UniProtKB-SubCell"/>
</dbReference>
<dbReference type="SMART" id="SM01019">
    <property type="entry name" value="B3"/>
    <property type="match status" value="2"/>
</dbReference>
<comment type="subcellular location">
    <subcellularLocation>
        <location evidence="1">Nucleus</location>
    </subcellularLocation>
</comment>
<dbReference type="GeneID" id="104604217"/>
<feature type="domain" description="TF-B3" evidence="6">
    <location>
        <begin position="196"/>
        <end position="289"/>
    </location>
</feature>
<keyword evidence="7" id="KW-1185">Reference proteome</keyword>
<dbReference type="RefSeq" id="XP_010266781.1">
    <property type="nucleotide sequence ID" value="XM_010268479.2"/>
</dbReference>
<dbReference type="Gene3D" id="2.40.330.10">
    <property type="entry name" value="DNA-binding pseudobarrel domain"/>
    <property type="match status" value="2"/>
</dbReference>
<keyword evidence="5" id="KW-0539">Nucleus</keyword>
<evidence type="ECO:0000313" key="11">
    <source>
        <dbReference type="RefSeq" id="XP_010266783.1"/>
    </source>
</evidence>
<accession>A0A1U8AHZ2</accession>
<evidence type="ECO:0000313" key="8">
    <source>
        <dbReference type="RefSeq" id="XP_010266780.1"/>
    </source>
</evidence>
<dbReference type="InterPro" id="IPR044837">
    <property type="entry name" value="REM16-like"/>
</dbReference>
<dbReference type="InterPro" id="IPR003340">
    <property type="entry name" value="B3_DNA-bd"/>
</dbReference>
<evidence type="ECO:0000256" key="4">
    <source>
        <dbReference type="ARBA" id="ARBA00023163"/>
    </source>
</evidence>
<dbReference type="RefSeq" id="XP_010266782.1">
    <property type="nucleotide sequence ID" value="XM_010268480.2"/>
</dbReference>
<evidence type="ECO:0000259" key="6">
    <source>
        <dbReference type="PROSITE" id="PS50863"/>
    </source>
</evidence>
<evidence type="ECO:0000313" key="9">
    <source>
        <dbReference type="RefSeq" id="XP_010266781.1"/>
    </source>
</evidence>
<dbReference type="Pfam" id="PF02362">
    <property type="entry name" value="B3"/>
    <property type="match status" value="2"/>
</dbReference>
<evidence type="ECO:0000313" key="12">
    <source>
        <dbReference type="RefSeq" id="XP_010266784.1"/>
    </source>
</evidence>
<dbReference type="InterPro" id="IPR015300">
    <property type="entry name" value="DNA-bd_pseudobarrel_sf"/>
</dbReference>
<sequence>MVKRSENGSCQDRKHYFFKIMLPGLPTQQLRIPPNFTRHISKRAAGRAILEDRKGYRWFVKLKQTSSGIYLGEGWQDFLVDHSILDNEFLLFRYDGNLIFNVKIFGKNGCERDASTFTLKTDQVSTFSNRREKGTSPSRNHVACACACACASPSLSKVCRDDPGKHLESRKRLATEEEKIRVQEAAESFISKFPYFKRRLNASNVYVGFVLHVPKWFAKSHLPPCKTKIILNNSTGESWVVNLLFIRGAHALCGGWPAFVRENKLEEGDICIFELVGNLEMQVHIFRLFEEGKHVDD</sequence>
<dbReference type="RefSeq" id="XP_010266780.1">
    <property type="nucleotide sequence ID" value="XM_010268478.2"/>
</dbReference>
<dbReference type="SMR" id="A0A1U8AHZ2"/>
<protein>
    <submittedName>
        <fullName evidence="8 9">B3 domain-containing protein Os01g0723500-like isoform X1</fullName>
    </submittedName>
</protein>
<name>A0A1U8AHZ2_NELNU</name>
<keyword evidence="3" id="KW-0238">DNA-binding</keyword>
<gene>
    <name evidence="8 9 10 11 12" type="primary">LOC104604217</name>
</gene>
<dbReference type="OrthoDB" id="1666376at2759"/>
<dbReference type="AlphaFoldDB" id="A0A1U8AHZ2"/>
<dbReference type="CDD" id="cd10017">
    <property type="entry name" value="B3_DNA"/>
    <property type="match status" value="2"/>
</dbReference>
<evidence type="ECO:0000256" key="3">
    <source>
        <dbReference type="ARBA" id="ARBA00023125"/>
    </source>
</evidence>
<evidence type="ECO:0000256" key="1">
    <source>
        <dbReference type="ARBA" id="ARBA00004123"/>
    </source>
</evidence>
<dbReference type="STRING" id="4432.A0A1U8AHZ2"/>
<dbReference type="RefSeq" id="XP_010266783.1">
    <property type="nucleotide sequence ID" value="XM_010268481.2"/>
</dbReference>
<dbReference type="PANTHER" id="PTHR31391:SF106">
    <property type="entry name" value="B3 DOMAIN-CONTAINING PROTEIN OS01G0723500"/>
    <property type="match status" value="1"/>
</dbReference>
<dbReference type="PANTHER" id="PTHR31391">
    <property type="entry name" value="B3 DOMAIN-CONTAINING PROTEIN OS11G0197600-RELATED"/>
    <property type="match status" value="1"/>
</dbReference>
<evidence type="ECO:0000313" key="7">
    <source>
        <dbReference type="Proteomes" id="UP000189703"/>
    </source>
</evidence>